<gene>
    <name evidence="2" type="ORF">SAMN05216193_106180</name>
</gene>
<dbReference type="PROSITE" id="PS51257">
    <property type="entry name" value="PROKAR_LIPOPROTEIN"/>
    <property type="match status" value="1"/>
</dbReference>
<feature type="chain" id="PRO_5017432473" description="Lipoprotein" evidence="1">
    <location>
        <begin position="23"/>
        <end position="146"/>
    </location>
</feature>
<keyword evidence="3" id="KW-1185">Reference proteome</keyword>
<dbReference type="OrthoDB" id="7021897at2"/>
<proteinExistence type="predicted"/>
<evidence type="ECO:0000313" key="2">
    <source>
        <dbReference type="EMBL" id="SDN93423.1"/>
    </source>
</evidence>
<organism evidence="2 3">
    <name type="scientific">Pseudomonas jinjuensis</name>
    <dbReference type="NCBI Taxonomy" id="198616"/>
    <lineage>
        <taxon>Bacteria</taxon>
        <taxon>Pseudomonadati</taxon>
        <taxon>Pseudomonadota</taxon>
        <taxon>Gammaproteobacteria</taxon>
        <taxon>Pseudomonadales</taxon>
        <taxon>Pseudomonadaceae</taxon>
        <taxon>Pseudomonas</taxon>
    </lineage>
</organism>
<name>A0A1H0FFF0_9PSED</name>
<dbReference type="RefSeq" id="WP_084310871.1">
    <property type="nucleotide sequence ID" value="NZ_FNIJ01000006.1"/>
</dbReference>
<dbReference type="STRING" id="198616.SAMN05216193_106180"/>
<accession>A0A1H0FFF0</accession>
<feature type="signal peptide" evidence="1">
    <location>
        <begin position="1"/>
        <end position="22"/>
    </location>
</feature>
<reference evidence="3" key="1">
    <citation type="submission" date="2016-10" db="EMBL/GenBank/DDBJ databases">
        <authorList>
            <person name="Varghese N."/>
            <person name="Submissions S."/>
        </authorList>
    </citation>
    <scope>NUCLEOTIDE SEQUENCE [LARGE SCALE GENOMIC DNA]</scope>
    <source>
        <strain evidence="3">JCM 21621</strain>
    </source>
</reference>
<keyword evidence="1" id="KW-0732">Signal</keyword>
<evidence type="ECO:0008006" key="4">
    <source>
        <dbReference type="Google" id="ProtNLM"/>
    </source>
</evidence>
<sequence>MKKFWMSAVAAAVIATASGCTSYNISQPVAPVDGAVRTDLKADVSVGEQISGQSSVNILFGFLKLGGDSQFADGVTYGGDSGSGLGLGALDPVSSAKAAAAFKAVKSSGADLIVAPRYEVTVEDYFVFKKVDVKVVGNKGSINGIR</sequence>
<evidence type="ECO:0000256" key="1">
    <source>
        <dbReference type="SAM" id="SignalP"/>
    </source>
</evidence>
<protein>
    <recommendedName>
        <fullName evidence="4">Lipoprotein</fullName>
    </recommendedName>
</protein>
<dbReference type="Proteomes" id="UP000242957">
    <property type="component" value="Unassembled WGS sequence"/>
</dbReference>
<evidence type="ECO:0000313" key="3">
    <source>
        <dbReference type="Proteomes" id="UP000242957"/>
    </source>
</evidence>
<dbReference type="EMBL" id="FNIJ01000006">
    <property type="protein sequence ID" value="SDN93423.1"/>
    <property type="molecule type" value="Genomic_DNA"/>
</dbReference>
<dbReference type="AlphaFoldDB" id="A0A1H0FFF0"/>